<dbReference type="PANTHER" id="PTHR12121">
    <property type="entry name" value="CARBON CATABOLITE REPRESSOR PROTEIN 4"/>
    <property type="match status" value="1"/>
</dbReference>
<accession>A0A8B8AU38</accession>
<dbReference type="GO" id="GO:0000175">
    <property type="term" value="F:3'-5'-RNA exonuclease activity"/>
    <property type="evidence" value="ECO:0007669"/>
    <property type="project" value="TreeGrafter"/>
</dbReference>
<feature type="compositionally biased region" description="Basic residues" evidence="1">
    <location>
        <begin position="1103"/>
        <end position="1119"/>
    </location>
</feature>
<feature type="compositionally biased region" description="Polar residues" evidence="1">
    <location>
        <begin position="1459"/>
        <end position="1471"/>
    </location>
</feature>
<feature type="region of interest" description="Disordered" evidence="1">
    <location>
        <begin position="2089"/>
        <end position="2256"/>
    </location>
</feature>
<sequence>MASEVLNFLPSEVARLVLGYLSDEGYTSSYKCFVKECPHLKEYLSLKRQGLNYPLLVNGLTLNQMLQEYAQFKLADTQRRQMMGVSALWTQLDAVVQTLKSHTACKQNQRVDGMTQGSRTRCQIQQKKRRQQIDRLQKKRDLCKRMPIIQSSTTTGRVRAQKETGREVSDTDLSEGEESSPGAGNCGVLTPPTDSETKGHQRRDEKEQEDSGRRRRETDNRETELILHSAPPSVSAPHKRSGFQRSNSISNLLNSSSQQLQNLQSRAGSRAEISTRDLATSSGITIRDVGNSGAIQFNSMDSQILGQGGANSQGVMNIGIPVSHSAECDQGGNNCDISMHEPNEPGCEQVILTMDDSTTKSVTYSETEQSNSRYSLRIAVDEQPTNTQTQTSNGDACQPKTSDCEDDPSKHIQVLGGILSGLPVIERLQSSSQSSASSKEEVKGQGVSGQEVFPATSSEENSQESLETGPSDKTPERLKMDFQEALNMPETLNMPQTLNASEAPRTPVKVVDECSQMSLGRTPRRKRLPRQKKRQEKGSGNLNDSNKTEEGSLLIENITLFLNEFLNNPSLHQRLAENINRTLSLRTGEKRNRKKSGRSLKTPASPRSSKPGKSEAPSIAEESESNISQSLDTQHLNTFLDDILNINETQMTEAQIGGIIELTSKDPNFESLFHLFQEPHSATENQRTDFSGIGLEMGKEASINNSSLPSFTEPIDCPEPSNTTSEENLIMEILQSPQPITSHGSSHPRGLLDQTAESHKSDKGDNSATMEWTPCRTENQCASTSTARNIFESIRNFTSDNSERNVQDTEPSDEGSQDKRGEVTKVSETNDDNGGCERLPTQTFAEKNLVQVSLEQPSTSYQQHSPCPAVTAVSVTSTTREIGSTVMGSQSGPVLSLVNSIRPSSVPQDFKQVGSPKTNNSTVPCRSPQATNFIPSSQEVLRASSPHPFTKLTEKVGGVASDNPKVRTVMQSPVQKAIFTNQPLSPLQVSVIKSVHQSPRLSSPNCVASSPCSIRENRCDMASPVGNSGQSSKFSENTPRVNVDMQATDNITEASLSVEPHPRPKKCSEMKSPILCSPSQPRQLERESGNAKKTSQELSSQPKHAKPQKNGKSVPKKRKDKGDKLSPELSKETSDADLVETFETSVTESDGFPVISIKSVMKSPEEISMEADTVTKRKITEVENRRMSYQSFISGVTGECSTPMAPREGAIKSPHTSHNSGTSSEVLSEMIDLVSSMEKSMEDDSSIEKRRLTCKDDNGKRNSVKRKNANKKKESSSSPKKLQWSPDLKALLRLVTPEKEDKKKGKKVKGFDSADKRRNPKRKVRKSNEENITKSDASCKTAPSLGSPVKNSLSKHETVSEVITKTVLEINAKTVSEVVHKTVSEVMPKNVLEITNNGEGNNELSMPSIHTFMSPLQGKNLENDKGSATNRGLFNVIDEGGLTPKTVMTAVLALKDNSKTSSRKSLSLPTNKEQDQTELKTNNLEQDLSEMTAKSNVSTPNVLSSGATSEPSSNIRTSHVYSALISPDQNSNVQTQNDVSSPANLEPSPFVPSPSIQTSLASLETNLNVQPASVHSSEETPGVVAKSETVVSQGMNQGKEKFCVSETDYNKIMYSPNRDFLDSPPRYQSGPGVAFSSGTRFYENVSSTTPGQQFDDSRVVVSYSSQMNIPSINVDSVCDTVYQDNPVIVSDSGFIQSHPNLVYSNGISYMEGSVSDHTFNYNTVYVDDKGIPTVVPPGSDVVGLSAVSVSSTTQDNIPVQTSVTDILSAAAAVITSSPSPLKTVDSYPISSTPDVEVKEGRVGQLIAIPVGRYYPEKKLHVRSLDFGPEAGTVEIRKPGYGRGHKKKNYNISSPVKPGGLAARQSKAKGKSKGVSKSKSKTANELEEGSKTQGNGQKVEMSKQQSCPTMNKFDEDDLIPDASGSVYIVEGNTRKKIKLHKTPRITKTSSPFFLTKSVDPTRSTVPVRSVVPRKGQSKNIPAFAVVLSMPVVKGKAEDVPDSDVDVDGDCELPDLSPEPARHNTPKSKCLEMVHRAEFVTPTKSSSTVNIDTSDSRYTTQPSSVNSISDSCDSNLYRTLNSNSSNAVWIDSKRSNPSSVKSIPERPGDCFSNNSNSLPDLHSPRPFINMSTPPKKRITASLKHGGGCYFFSSSSQEGKSQSPAESLDKDTGNEKGKVSRSPRTPKGKRTPINGVRQSPRLLGSPNRVQRGMSTPSKTETQSSPSKKKGVKRLRDTSSGEQSKPEKKSKKARNGKRTVDLSKVNFEKFLDKIHKPYPIFRRQKGVGPGKPIKMNVGIKVQPSFANRQEVFVTESVDVTLDHAFSLMSYNILADCHTHPSTYPYRNLDQLHINSRHKGLLEELRYSNCDVICLQEVGPGYYKDTLEPEMKQLGYEGIFVKRTFDKNDEGCATFYKTCKFVLQDNMTYLLGDIAAKILSERSEKENLSRYTNRCDIALVCLLKHVHSDRTIIICNTHLVWESALIWDVRLIQALGCLMALKEYQQSHPGSKAMILCGDFNTEPTEAAYDLVVRGEIGEDTKEKMRKEYDIKMEDIEILLKTLQDEHLVFRSAYKDVMGTEPRITNLDGEFCVCLDYIFYKTEGQCLQVTSVVDFLSEEEMRRNLPPSEVFPSDHLPLVAKFLIKK</sequence>
<feature type="compositionally biased region" description="Polar residues" evidence="1">
    <location>
        <begin position="1530"/>
        <end position="1543"/>
    </location>
</feature>
<dbReference type="GeneID" id="111104972"/>
<feature type="region of interest" description="Disordered" evidence="1">
    <location>
        <begin position="492"/>
        <end position="548"/>
    </location>
</feature>
<dbReference type="SUPFAM" id="SSF56219">
    <property type="entry name" value="DNase I-like"/>
    <property type="match status" value="1"/>
</dbReference>
<feature type="compositionally biased region" description="Basic and acidic residues" evidence="1">
    <location>
        <begin position="1060"/>
        <end position="1069"/>
    </location>
</feature>
<feature type="compositionally biased region" description="Basic and acidic residues" evidence="1">
    <location>
        <begin position="131"/>
        <end position="144"/>
    </location>
</feature>
<feature type="compositionally biased region" description="Basic residues" evidence="1">
    <location>
        <begin position="2244"/>
        <end position="2253"/>
    </location>
</feature>
<feature type="region of interest" description="Disordered" evidence="1">
    <location>
        <begin position="1831"/>
        <end position="1899"/>
    </location>
</feature>
<evidence type="ECO:0000313" key="4">
    <source>
        <dbReference type="RefSeq" id="XP_022294857.1"/>
    </source>
</evidence>
<feature type="region of interest" description="Disordered" evidence="1">
    <location>
        <begin position="1458"/>
        <end position="1479"/>
    </location>
</feature>
<dbReference type="PROSITE" id="PS50896">
    <property type="entry name" value="LISH"/>
    <property type="match status" value="1"/>
</dbReference>
<feature type="compositionally biased region" description="Basic and acidic residues" evidence="1">
    <location>
        <begin position="1120"/>
        <end position="1134"/>
    </location>
</feature>
<feature type="compositionally biased region" description="Polar residues" evidence="1">
    <location>
        <begin position="383"/>
        <end position="401"/>
    </location>
</feature>
<feature type="compositionally biased region" description="Polar residues" evidence="1">
    <location>
        <begin position="2040"/>
        <end position="2060"/>
    </location>
</feature>
<feature type="region of interest" description="Disordered" evidence="1">
    <location>
        <begin position="1203"/>
        <end position="1355"/>
    </location>
</feature>
<feature type="compositionally biased region" description="Low complexity" evidence="1">
    <location>
        <begin position="2150"/>
        <end position="2160"/>
    </location>
</feature>
<gene>
    <name evidence="4" type="primary">LOC111104972</name>
</gene>
<feature type="region of interest" description="Disordered" evidence="1">
    <location>
        <begin position="795"/>
        <end position="837"/>
    </location>
</feature>
<feature type="compositionally biased region" description="Basic and acidic residues" evidence="1">
    <location>
        <begin position="1239"/>
        <end position="1260"/>
    </location>
</feature>
<evidence type="ECO:0000259" key="2">
    <source>
        <dbReference type="Pfam" id="PF03372"/>
    </source>
</evidence>
<dbReference type="SMART" id="SM00667">
    <property type="entry name" value="LisH"/>
    <property type="match status" value="1"/>
</dbReference>
<dbReference type="Proteomes" id="UP000694844">
    <property type="component" value="Chromosome 7"/>
</dbReference>
<feature type="compositionally biased region" description="Basic and acidic residues" evidence="1">
    <location>
        <begin position="2230"/>
        <end position="2243"/>
    </location>
</feature>
<feature type="region of interest" description="Disordered" evidence="1">
    <location>
        <begin position="584"/>
        <end position="629"/>
    </location>
</feature>
<reference evidence="4" key="1">
    <citation type="submission" date="2025-08" db="UniProtKB">
        <authorList>
            <consortium name="RefSeq"/>
        </authorList>
    </citation>
    <scope>IDENTIFICATION</scope>
    <source>
        <tissue evidence="4">Whole sample</tissue>
    </source>
</reference>
<feature type="compositionally biased region" description="Basic and acidic residues" evidence="1">
    <location>
        <begin position="195"/>
        <end position="225"/>
    </location>
</feature>
<keyword evidence="3" id="KW-1185">Reference proteome</keyword>
<feature type="compositionally biased region" description="Basic and acidic residues" evidence="1">
    <location>
        <begin position="756"/>
        <end position="765"/>
    </location>
</feature>
<feature type="region of interest" description="Disordered" evidence="1">
    <location>
        <begin position="1530"/>
        <end position="1554"/>
    </location>
</feature>
<dbReference type="InterPro" id="IPR005135">
    <property type="entry name" value="Endo/exonuclease/phosphatase"/>
</dbReference>
<feature type="compositionally biased region" description="Polar residues" evidence="1">
    <location>
        <begin position="1890"/>
        <end position="1899"/>
    </location>
</feature>
<feature type="compositionally biased region" description="Basic residues" evidence="1">
    <location>
        <begin position="1865"/>
        <end position="1879"/>
    </location>
</feature>
<feature type="region of interest" description="Disordered" evidence="1">
    <location>
        <begin position="1051"/>
        <end position="1137"/>
    </location>
</feature>
<protein>
    <submittedName>
        <fullName evidence="4">Uncharacterized protein LOC111104972</fullName>
    </submittedName>
</protein>
<feature type="compositionally biased region" description="Polar residues" evidence="1">
    <location>
        <begin position="2209"/>
        <end position="2222"/>
    </location>
</feature>
<name>A0A8B8AU38_CRAVI</name>
<feature type="region of interest" description="Disordered" evidence="1">
    <location>
        <begin position="383"/>
        <end position="409"/>
    </location>
</feature>
<feature type="region of interest" description="Disordered" evidence="1">
    <location>
        <begin position="111"/>
        <end position="246"/>
    </location>
</feature>
<feature type="compositionally biased region" description="Basic and acidic residues" evidence="1">
    <location>
        <begin position="2164"/>
        <end position="2175"/>
    </location>
</feature>
<feature type="region of interest" description="Disordered" evidence="1">
    <location>
        <begin position="2040"/>
        <end position="2064"/>
    </location>
</feature>
<dbReference type="InterPro" id="IPR036691">
    <property type="entry name" value="Endo/exonu/phosph_ase_sf"/>
</dbReference>
<feature type="compositionally biased region" description="Polar residues" evidence="1">
    <location>
        <begin position="455"/>
        <end position="468"/>
    </location>
</feature>
<feature type="compositionally biased region" description="Polar residues" evidence="1">
    <location>
        <begin position="111"/>
        <end position="122"/>
    </location>
</feature>
<dbReference type="RefSeq" id="XP_022294857.1">
    <property type="nucleotide sequence ID" value="XM_022439149.1"/>
</dbReference>
<evidence type="ECO:0000313" key="3">
    <source>
        <dbReference type="Proteomes" id="UP000694844"/>
    </source>
</evidence>
<dbReference type="KEGG" id="cvn:111104972"/>
<feature type="compositionally biased region" description="Basic and acidic residues" evidence="1">
    <location>
        <begin position="160"/>
        <end position="169"/>
    </location>
</feature>
<feature type="compositionally biased region" description="Basic residues" evidence="1">
    <location>
        <begin position="522"/>
        <end position="535"/>
    </location>
</feature>
<dbReference type="Pfam" id="PF03372">
    <property type="entry name" value="Exo_endo_phos"/>
    <property type="match status" value="1"/>
</dbReference>
<feature type="region of interest" description="Disordered" evidence="1">
    <location>
        <begin position="429"/>
        <end position="476"/>
    </location>
</feature>
<feature type="compositionally biased region" description="Basic and acidic residues" evidence="1">
    <location>
        <begin position="1296"/>
        <end position="1317"/>
    </location>
</feature>
<evidence type="ECO:0000256" key="1">
    <source>
        <dbReference type="SAM" id="MobiDB-lite"/>
    </source>
</evidence>
<organism evidence="3 4">
    <name type="scientific">Crassostrea virginica</name>
    <name type="common">Eastern oyster</name>
    <dbReference type="NCBI Taxonomy" id="6565"/>
    <lineage>
        <taxon>Eukaryota</taxon>
        <taxon>Metazoa</taxon>
        <taxon>Spiralia</taxon>
        <taxon>Lophotrochozoa</taxon>
        <taxon>Mollusca</taxon>
        <taxon>Bivalvia</taxon>
        <taxon>Autobranchia</taxon>
        <taxon>Pteriomorphia</taxon>
        <taxon>Ostreida</taxon>
        <taxon>Ostreoidea</taxon>
        <taxon>Ostreidae</taxon>
        <taxon>Crassostrea</taxon>
    </lineage>
</organism>
<dbReference type="OrthoDB" id="6287635at2759"/>
<feature type="region of interest" description="Disordered" evidence="1">
    <location>
        <begin position="738"/>
        <end position="772"/>
    </location>
</feature>
<dbReference type="Gene3D" id="3.60.10.10">
    <property type="entry name" value="Endonuclease/exonuclease/phosphatase"/>
    <property type="match status" value="1"/>
</dbReference>
<feature type="compositionally biased region" description="Low complexity" evidence="1">
    <location>
        <begin position="614"/>
        <end position="629"/>
    </location>
</feature>
<feature type="compositionally biased region" description="Basic residues" evidence="1">
    <location>
        <begin position="2176"/>
        <end position="2187"/>
    </location>
</feature>
<dbReference type="PANTHER" id="PTHR12121:SF98">
    <property type="entry name" value="ENDONUCLEASE_EXONUCLEASE_PHOSPHATASE DOMAIN-CONTAINING PROTEIN"/>
    <property type="match status" value="1"/>
</dbReference>
<feature type="compositionally biased region" description="Basic and acidic residues" evidence="1">
    <location>
        <begin position="816"/>
        <end position="825"/>
    </location>
</feature>
<feature type="compositionally biased region" description="Polar residues" evidence="1">
    <location>
        <begin position="1091"/>
        <end position="1102"/>
    </location>
</feature>
<feature type="region of interest" description="Disordered" evidence="1">
    <location>
        <begin position="1492"/>
        <end position="1515"/>
    </location>
</feature>
<feature type="compositionally biased region" description="Polar residues" evidence="1">
    <location>
        <begin position="1214"/>
        <end position="1226"/>
    </location>
</feature>
<dbReference type="InterPro" id="IPR050410">
    <property type="entry name" value="CCR4/nocturin_mRNA_transcr"/>
</dbReference>
<proteinExistence type="predicted"/>
<dbReference type="InterPro" id="IPR006594">
    <property type="entry name" value="LisH"/>
</dbReference>
<feature type="domain" description="Endonuclease/exonuclease/phosphatase" evidence="2">
    <location>
        <begin position="2324"/>
        <end position="2630"/>
    </location>
</feature>